<dbReference type="InterPro" id="IPR011990">
    <property type="entry name" value="TPR-like_helical_dom_sf"/>
</dbReference>
<dbReference type="EMBL" id="VUOA01000019">
    <property type="protein sequence ID" value="KAA2237259.1"/>
    <property type="molecule type" value="Genomic_DNA"/>
</dbReference>
<dbReference type="Proteomes" id="UP000323142">
    <property type="component" value="Unassembled WGS sequence"/>
</dbReference>
<name>A0A5B2VG13_9HYPH</name>
<dbReference type="NCBIfam" id="TIGR03142">
    <property type="entry name" value="cytochro_ccmI"/>
    <property type="match status" value="1"/>
</dbReference>
<feature type="transmembrane region" description="Helical" evidence="3">
    <location>
        <begin position="95"/>
        <end position="115"/>
    </location>
</feature>
<dbReference type="RefSeq" id="WP_149816942.1">
    <property type="nucleotide sequence ID" value="NZ_VUOA01000019.1"/>
</dbReference>
<organism evidence="4 5">
    <name type="scientific">Salinarimonas soli</name>
    <dbReference type="NCBI Taxonomy" id="1638099"/>
    <lineage>
        <taxon>Bacteria</taxon>
        <taxon>Pseudomonadati</taxon>
        <taxon>Pseudomonadota</taxon>
        <taxon>Alphaproteobacteria</taxon>
        <taxon>Hyphomicrobiales</taxon>
        <taxon>Salinarimonadaceae</taxon>
        <taxon>Salinarimonas</taxon>
    </lineage>
</organism>
<feature type="transmembrane region" description="Helical" evidence="3">
    <location>
        <begin position="6"/>
        <end position="22"/>
    </location>
</feature>
<keyword evidence="3" id="KW-0472">Membrane</keyword>
<dbReference type="PANTHER" id="PTHR47870:SF1">
    <property type="entry name" value="CYTOCHROME C-TYPE BIOGENESIS PROTEIN CCMH"/>
    <property type="match status" value="1"/>
</dbReference>
<dbReference type="GO" id="GO:0005886">
    <property type="term" value="C:plasma membrane"/>
    <property type="evidence" value="ECO:0007669"/>
    <property type="project" value="TreeGrafter"/>
</dbReference>
<dbReference type="AlphaFoldDB" id="A0A5B2VG13"/>
<dbReference type="InterPro" id="IPR051263">
    <property type="entry name" value="C-type_cytochrome_biogenesis"/>
</dbReference>
<dbReference type="OrthoDB" id="9815847at2"/>
<dbReference type="InterPro" id="IPR017560">
    <property type="entry name" value="Cyt_c_biogenesis_CcmI"/>
</dbReference>
<evidence type="ECO:0000256" key="1">
    <source>
        <dbReference type="ARBA" id="ARBA00004196"/>
    </source>
</evidence>
<proteinExistence type="predicted"/>
<evidence type="ECO:0000256" key="2">
    <source>
        <dbReference type="ARBA" id="ARBA00022748"/>
    </source>
</evidence>
<evidence type="ECO:0000256" key="3">
    <source>
        <dbReference type="SAM" id="Phobius"/>
    </source>
</evidence>
<dbReference type="PANTHER" id="PTHR47870">
    <property type="entry name" value="CYTOCHROME C-TYPE BIOGENESIS PROTEIN CCMH"/>
    <property type="match status" value="1"/>
</dbReference>
<dbReference type="Gene3D" id="1.25.40.10">
    <property type="entry name" value="Tetratricopeptide repeat domain"/>
    <property type="match status" value="1"/>
</dbReference>
<dbReference type="SUPFAM" id="SSF48452">
    <property type="entry name" value="TPR-like"/>
    <property type="match status" value="1"/>
</dbReference>
<dbReference type="Pfam" id="PF13432">
    <property type="entry name" value="TPR_16"/>
    <property type="match status" value="1"/>
</dbReference>
<reference evidence="4 5" key="1">
    <citation type="submission" date="2019-09" db="EMBL/GenBank/DDBJ databases">
        <title>Salinarimonas rosea gen. nov., sp. nov., a new member of the a-2 subgroup of the Proteobacteria.</title>
        <authorList>
            <person name="Liu J."/>
        </authorList>
    </citation>
    <scope>NUCLEOTIDE SEQUENCE [LARGE SCALE GENOMIC DNA]</scope>
    <source>
        <strain evidence="4 5">BN140002</strain>
    </source>
</reference>
<comment type="subcellular location">
    <subcellularLocation>
        <location evidence="1">Cell envelope</location>
    </subcellularLocation>
</comment>
<dbReference type="GO" id="GO:0030313">
    <property type="term" value="C:cell envelope"/>
    <property type="evidence" value="ECO:0007669"/>
    <property type="project" value="UniProtKB-SubCell"/>
</dbReference>
<evidence type="ECO:0000313" key="5">
    <source>
        <dbReference type="Proteomes" id="UP000323142"/>
    </source>
</evidence>
<dbReference type="GO" id="GO:0017004">
    <property type="term" value="P:cytochrome complex assembly"/>
    <property type="evidence" value="ECO:0007669"/>
    <property type="project" value="UniProtKB-KW"/>
</dbReference>
<keyword evidence="3" id="KW-0812">Transmembrane</keyword>
<protein>
    <submittedName>
        <fullName evidence="4">C-type cytochrome biogenesis protein CcmI</fullName>
    </submittedName>
</protein>
<accession>A0A5B2VG13</accession>
<reference evidence="4 5" key="2">
    <citation type="submission" date="2019-09" db="EMBL/GenBank/DDBJ databases">
        <authorList>
            <person name="Jin C."/>
        </authorList>
    </citation>
    <scope>NUCLEOTIDE SEQUENCE [LARGE SCALE GENOMIC DNA]</scope>
    <source>
        <strain evidence="4 5">BN140002</strain>
    </source>
</reference>
<keyword evidence="2" id="KW-0201">Cytochrome c-type biogenesis</keyword>
<evidence type="ECO:0000313" key="4">
    <source>
        <dbReference type="EMBL" id="KAA2237259.1"/>
    </source>
</evidence>
<sequence length="364" mass="37758">MTIWILFAVMTGAAVMAVLWPLSRRPEAAGGPDADAAFYRDQIAEIERDMGRGLLSPREAEAARAEAGRRLLRSNAAVDHIVDKEGEPALRRRRAASTLALSIVPLLALATYGAFGSPGLPGRPATARAPADPAAMDLGQAVAQIEAHLAKSPEDGRGWEVLAPVYMRAGRFADAAKAYEAAIRALGGNADRYANLGEALVNAGDGVVSAEARAAFDKAVAADAAAPKAQFYLARAAEQDGDRAAAIGRYESLIAAAPADAPWLPLVRQRLAALQGPAVDIAAMPPADQSAAIRGMVEGLAARLEGQGGSIEEWTRLVRARMVLGEPDKAAAALAGARRALAGDPAALARLDALASSMGQEARP</sequence>
<keyword evidence="5" id="KW-1185">Reference proteome</keyword>
<comment type="caution">
    <text evidence="4">The sequence shown here is derived from an EMBL/GenBank/DDBJ whole genome shotgun (WGS) entry which is preliminary data.</text>
</comment>
<gene>
    <name evidence="4" type="primary">ccmI</name>
    <name evidence="4" type="ORF">F0L46_09615</name>
</gene>
<keyword evidence="3" id="KW-1133">Transmembrane helix</keyword>